<dbReference type="Proteomes" id="UP001234297">
    <property type="component" value="Chromosome 2"/>
</dbReference>
<comment type="caution">
    <text evidence="1">The sequence shown here is derived from an EMBL/GenBank/DDBJ whole genome shotgun (WGS) entry which is preliminary data.</text>
</comment>
<proteinExistence type="predicted"/>
<evidence type="ECO:0000313" key="2">
    <source>
        <dbReference type="Proteomes" id="UP001234297"/>
    </source>
</evidence>
<dbReference type="EMBL" id="CM056810">
    <property type="protein sequence ID" value="KAJ8643848.1"/>
    <property type="molecule type" value="Genomic_DNA"/>
</dbReference>
<keyword evidence="2" id="KW-1185">Reference proteome</keyword>
<organism evidence="1 2">
    <name type="scientific">Persea americana</name>
    <name type="common">Avocado</name>
    <dbReference type="NCBI Taxonomy" id="3435"/>
    <lineage>
        <taxon>Eukaryota</taxon>
        <taxon>Viridiplantae</taxon>
        <taxon>Streptophyta</taxon>
        <taxon>Embryophyta</taxon>
        <taxon>Tracheophyta</taxon>
        <taxon>Spermatophyta</taxon>
        <taxon>Magnoliopsida</taxon>
        <taxon>Magnoliidae</taxon>
        <taxon>Laurales</taxon>
        <taxon>Lauraceae</taxon>
        <taxon>Persea</taxon>
    </lineage>
</organism>
<reference evidence="1 2" key="1">
    <citation type="journal article" date="2022" name="Hortic Res">
        <title>A haplotype resolved chromosomal level avocado genome allows analysis of novel avocado genes.</title>
        <authorList>
            <person name="Nath O."/>
            <person name="Fletcher S.J."/>
            <person name="Hayward A."/>
            <person name="Shaw L.M."/>
            <person name="Masouleh A.K."/>
            <person name="Furtado A."/>
            <person name="Henry R.J."/>
            <person name="Mitter N."/>
        </authorList>
    </citation>
    <scope>NUCLEOTIDE SEQUENCE [LARGE SCALE GENOMIC DNA]</scope>
    <source>
        <strain evidence="2">cv. Hass</strain>
    </source>
</reference>
<accession>A0ACC2MEA8</accession>
<name>A0ACC2MEA8_PERAE</name>
<evidence type="ECO:0000313" key="1">
    <source>
        <dbReference type="EMBL" id="KAJ8643848.1"/>
    </source>
</evidence>
<gene>
    <name evidence="1" type="ORF">MRB53_005596</name>
</gene>
<sequence>MNTSLFGWLFMADRDSQQTIFKQIHRCCQSMKVAPHLIRNSFHEIERPSFDLCPHILPIVPLHGRSDGHRTPAASPGWIDNPHPQSSTLRLEASQSSVLTSSKSWLMGLNFVAEPSFGWLGQDITDGSTPPYPDGFTF</sequence>
<protein>
    <submittedName>
        <fullName evidence="1">Uncharacterized protein</fullName>
    </submittedName>
</protein>